<accession>A0ABW8TEE1</accession>
<dbReference type="PANTHER" id="PTHR47619:SF1">
    <property type="entry name" value="EXODEOXYRIBONUCLEASE WALJ"/>
    <property type="match status" value="1"/>
</dbReference>
<dbReference type="RefSeq" id="WP_406787543.1">
    <property type="nucleotide sequence ID" value="NZ_JBJIAA010000008.1"/>
</dbReference>
<sequence>MKFCSLYSGSSGNSIFVGSDNSSILVDAGLSGKSIDSAMSCINEDPSKIDGIFVTHEHLDHIKGVGILSRKYNIPIYANELTWQAMAGSLGKIKSENIKIMPYGECISIKDLEIISYKIPHDAAAPCGYKIVSKNKSVCVATDLGYFSDEVKASIKDSDVILLESNHDVEMLKFGPYPYPLKCRILSNVGHLSNEDCGKAILDIIGSGKRKKIILGHLSKTNNYPDLAYKTVENVLVESGVKVNSDVFISMAKRGEPSNYMEI</sequence>
<protein>
    <submittedName>
        <fullName evidence="2">MBL fold metallo-hydrolase</fullName>
    </submittedName>
</protein>
<dbReference type="InterPro" id="IPR036866">
    <property type="entry name" value="RibonucZ/Hydroxyglut_hydro"/>
</dbReference>
<comment type="caution">
    <text evidence="2">The sequence shown here is derived from an EMBL/GenBank/DDBJ whole genome shotgun (WGS) entry which is preliminary data.</text>
</comment>
<dbReference type="SUPFAM" id="SSF56281">
    <property type="entry name" value="Metallo-hydrolase/oxidoreductase"/>
    <property type="match status" value="1"/>
</dbReference>
<dbReference type="Gene3D" id="3.60.15.10">
    <property type="entry name" value="Ribonuclease Z/Hydroxyacylglutathione hydrolase-like"/>
    <property type="match status" value="1"/>
</dbReference>
<reference evidence="2 3" key="1">
    <citation type="submission" date="2024-11" db="EMBL/GenBank/DDBJ databases">
        <authorList>
            <person name="Heng Y.C."/>
            <person name="Lim A.C.H."/>
            <person name="Lee J.K.Y."/>
            <person name="Kittelmann S."/>
        </authorList>
    </citation>
    <scope>NUCLEOTIDE SEQUENCE [LARGE SCALE GENOMIC DNA]</scope>
    <source>
        <strain evidence="2 3">WILCCON 0114</strain>
    </source>
</reference>
<gene>
    <name evidence="2" type="ORF">ACJDT4_10640</name>
</gene>
<dbReference type="SMART" id="SM00849">
    <property type="entry name" value="Lactamase_B"/>
    <property type="match status" value="1"/>
</dbReference>
<dbReference type="PANTHER" id="PTHR47619">
    <property type="entry name" value="METALLO-HYDROLASE YYCJ-RELATED"/>
    <property type="match status" value="1"/>
</dbReference>
<evidence type="ECO:0000259" key="1">
    <source>
        <dbReference type="SMART" id="SM00849"/>
    </source>
</evidence>
<organism evidence="2 3">
    <name type="scientific">Clostridium neuense</name>
    <dbReference type="NCBI Taxonomy" id="1728934"/>
    <lineage>
        <taxon>Bacteria</taxon>
        <taxon>Bacillati</taxon>
        <taxon>Bacillota</taxon>
        <taxon>Clostridia</taxon>
        <taxon>Eubacteriales</taxon>
        <taxon>Clostridiaceae</taxon>
        <taxon>Clostridium</taxon>
    </lineage>
</organism>
<evidence type="ECO:0000313" key="3">
    <source>
        <dbReference type="Proteomes" id="UP001623592"/>
    </source>
</evidence>
<feature type="domain" description="Metallo-beta-lactamase" evidence="1">
    <location>
        <begin position="11"/>
        <end position="191"/>
    </location>
</feature>
<dbReference type="Proteomes" id="UP001623592">
    <property type="component" value="Unassembled WGS sequence"/>
</dbReference>
<dbReference type="EMBL" id="JBJIAA010000008">
    <property type="protein sequence ID" value="MFL0250879.1"/>
    <property type="molecule type" value="Genomic_DNA"/>
</dbReference>
<dbReference type="InterPro" id="IPR052533">
    <property type="entry name" value="WalJ/YycJ-like"/>
</dbReference>
<proteinExistence type="predicted"/>
<evidence type="ECO:0000313" key="2">
    <source>
        <dbReference type="EMBL" id="MFL0250879.1"/>
    </source>
</evidence>
<name>A0ABW8TEE1_9CLOT</name>
<keyword evidence="3" id="KW-1185">Reference proteome</keyword>
<dbReference type="Pfam" id="PF12706">
    <property type="entry name" value="Lactamase_B_2"/>
    <property type="match status" value="1"/>
</dbReference>
<dbReference type="InterPro" id="IPR001279">
    <property type="entry name" value="Metallo-B-lactamas"/>
</dbReference>